<name>A0AAE2CAM8_9LAMI</name>
<feature type="region of interest" description="Disordered" evidence="1">
    <location>
        <begin position="1"/>
        <end position="23"/>
    </location>
</feature>
<reference evidence="2" key="2">
    <citation type="journal article" date="2024" name="Plant">
        <title>Genomic evolution and insights into agronomic trait innovations of Sesamum species.</title>
        <authorList>
            <person name="Miao H."/>
            <person name="Wang L."/>
            <person name="Qu L."/>
            <person name="Liu H."/>
            <person name="Sun Y."/>
            <person name="Le M."/>
            <person name="Wang Q."/>
            <person name="Wei S."/>
            <person name="Zheng Y."/>
            <person name="Lin W."/>
            <person name="Duan Y."/>
            <person name="Cao H."/>
            <person name="Xiong S."/>
            <person name="Wang X."/>
            <person name="Wei L."/>
            <person name="Li C."/>
            <person name="Ma Q."/>
            <person name="Ju M."/>
            <person name="Zhao R."/>
            <person name="Li G."/>
            <person name="Mu C."/>
            <person name="Tian Q."/>
            <person name="Mei H."/>
            <person name="Zhang T."/>
            <person name="Gao T."/>
            <person name="Zhang H."/>
        </authorList>
    </citation>
    <scope>NUCLEOTIDE SEQUENCE</scope>
    <source>
        <strain evidence="2">3651</strain>
    </source>
</reference>
<keyword evidence="3" id="KW-1185">Reference proteome</keyword>
<evidence type="ECO:0000313" key="3">
    <source>
        <dbReference type="Proteomes" id="UP001293254"/>
    </source>
</evidence>
<dbReference type="Proteomes" id="UP001293254">
    <property type="component" value="Unassembled WGS sequence"/>
</dbReference>
<evidence type="ECO:0000256" key="1">
    <source>
        <dbReference type="SAM" id="MobiDB-lite"/>
    </source>
</evidence>
<protein>
    <submittedName>
        <fullName evidence="2">Uncharacterized protein</fullName>
    </submittedName>
</protein>
<accession>A0AAE2CAM8</accession>
<dbReference type="EMBL" id="JACGWO010000011">
    <property type="protein sequence ID" value="KAK4414935.1"/>
    <property type="molecule type" value="Genomic_DNA"/>
</dbReference>
<dbReference type="AlphaFoldDB" id="A0AAE2CAM8"/>
<organism evidence="2 3">
    <name type="scientific">Sesamum alatum</name>
    <dbReference type="NCBI Taxonomy" id="300844"/>
    <lineage>
        <taxon>Eukaryota</taxon>
        <taxon>Viridiplantae</taxon>
        <taxon>Streptophyta</taxon>
        <taxon>Embryophyta</taxon>
        <taxon>Tracheophyta</taxon>
        <taxon>Spermatophyta</taxon>
        <taxon>Magnoliopsida</taxon>
        <taxon>eudicotyledons</taxon>
        <taxon>Gunneridae</taxon>
        <taxon>Pentapetalae</taxon>
        <taxon>asterids</taxon>
        <taxon>lamiids</taxon>
        <taxon>Lamiales</taxon>
        <taxon>Pedaliaceae</taxon>
        <taxon>Sesamum</taxon>
    </lineage>
</organism>
<comment type="caution">
    <text evidence="2">The sequence shown here is derived from an EMBL/GenBank/DDBJ whole genome shotgun (WGS) entry which is preliminary data.</text>
</comment>
<gene>
    <name evidence="2" type="ORF">Salat_2600500</name>
</gene>
<evidence type="ECO:0000313" key="2">
    <source>
        <dbReference type="EMBL" id="KAK4414935.1"/>
    </source>
</evidence>
<proteinExistence type="predicted"/>
<feature type="compositionally biased region" description="Basic and acidic residues" evidence="1">
    <location>
        <begin position="1"/>
        <end position="11"/>
    </location>
</feature>
<sequence length="238" mass="26183">MAEEALAKEPFDTGNEGAGKDNQLPEEVEDDHMVGFKQEFNISKFCALASRVFDNGDAQAMASMKNLQDAWRLQFGDEVSPSPQALVADPSRVVALKPTLAHVLTPFRLPQPDSVVQDAFSHEIQLIAPPPGVFPPHFQADCSPSALQQLLVPQSAPLAPRSATLPPLMHEKSYKDALFSAPHSLPHALLLAANFSSEKKILRFTQQLILLLLHFAHLKIMLLLRLARKKMLLLSCLA</sequence>
<reference evidence="2" key="1">
    <citation type="submission" date="2020-06" db="EMBL/GenBank/DDBJ databases">
        <authorList>
            <person name="Li T."/>
            <person name="Hu X."/>
            <person name="Zhang T."/>
            <person name="Song X."/>
            <person name="Zhang H."/>
            <person name="Dai N."/>
            <person name="Sheng W."/>
            <person name="Hou X."/>
            <person name="Wei L."/>
        </authorList>
    </citation>
    <scope>NUCLEOTIDE SEQUENCE</scope>
    <source>
        <strain evidence="2">3651</strain>
        <tissue evidence="2">Leaf</tissue>
    </source>
</reference>